<evidence type="ECO:0000313" key="2">
    <source>
        <dbReference type="Proteomes" id="UP000297280"/>
    </source>
</evidence>
<organism evidence="1 2">
    <name type="scientific">Botrytis porri</name>
    <dbReference type="NCBI Taxonomy" id="87229"/>
    <lineage>
        <taxon>Eukaryota</taxon>
        <taxon>Fungi</taxon>
        <taxon>Dikarya</taxon>
        <taxon>Ascomycota</taxon>
        <taxon>Pezizomycotina</taxon>
        <taxon>Leotiomycetes</taxon>
        <taxon>Helotiales</taxon>
        <taxon>Sclerotiniaceae</taxon>
        <taxon>Botrytis</taxon>
    </lineage>
</organism>
<dbReference type="EMBL" id="PQXO01000105">
    <property type="protein sequence ID" value="TGO89531.1"/>
    <property type="molecule type" value="Genomic_DNA"/>
</dbReference>
<reference evidence="1 2" key="1">
    <citation type="submission" date="2017-12" db="EMBL/GenBank/DDBJ databases">
        <title>Comparative genomics of Botrytis spp.</title>
        <authorList>
            <person name="Valero-Jimenez C.A."/>
            <person name="Tapia P."/>
            <person name="Veloso J."/>
            <person name="Silva-Moreno E."/>
            <person name="Staats M."/>
            <person name="Valdes J.H."/>
            <person name="Van Kan J.A.L."/>
        </authorList>
    </citation>
    <scope>NUCLEOTIDE SEQUENCE [LARGE SCALE GENOMIC DNA]</scope>
    <source>
        <strain evidence="1 2">MUCL3349</strain>
    </source>
</reference>
<dbReference type="Proteomes" id="UP000297280">
    <property type="component" value="Unassembled WGS sequence"/>
</dbReference>
<keyword evidence="2" id="KW-1185">Reference proteome</keyword>
<comment type="caution">
    <text evidence="1">The sequence shown here is derived from an EMBL/GenBank/DDBJ whole genome shotgun (WGS) entry which is preliminary data.</text>
</comment>
<name>A0A4Z1KYF4_9HELO</name>
<protein>
    <submittedName>
        <fullName evidence="1">Uncharacterized protein</fullName>
    </submittedName>
</protein>
<proteinExistence type="predicted"/>
<sequence>MGMNLLPKPRSNLLADSANLRNTRKNSRGIRYIILRYIVRGMEHCNASPVLTLRFQKRSFRAVVAVNRLTLKHDNAPYITNRRSWVYGTV</sequence>
<gene>
    <name evidence="1" type="ORF">BPOR_0105g00150</name>
</gene>
<evidence type="ECO:0000313" key="1">
    <source>
        <dbReference type="EMBL" id="TGO89531.1"/>
    </source>
</evidence>
<dbReference type="AlphaFoldDB" id="A0A4Z1KYF4"/>
<accession>A0A4Z1KYF4</accession>